<feature type="region of interest" description="Disordered" evidence="1">
    <location>
        <begin position="1"/>
        <end position="72"/>
    </location>
</feature>
<feature type="region of interest" description="Disordered" evidence="1">
    <location>
        <begin position="258"/>
        <end position="279"/>
    </location>
</feature>
<dbReference type="GO" id="GO:0043066">
    <property type="term" value="P:negative regulation of apoptotic process"/>
    <property type="evidence" value="ECO:0007669"/>
    <property type="project" value="TreeGrafter"/>
</dbReference>
<feature type="compositionally biased region" description="Low complexity" evidence="1">
    <location>
        <begin position="7"/>
        <end position="24"/>
    </location>
</feature>
<dbReference type="GO" id="GO:0005829">
    <property type="term" value="C:cytosol"/>
    <property type="evidence" value="ECO:0007669"/>
    <property type="project" value="TreeGrafter"/>
</dbReference>
<reference evidence="2 3" key="1">
    <citation type="submission" date="2020-06" db="EMBL/GenBank/DDBJ databases">
        <authorList>
            <consortium name="Wellcome Sanger Institute Data Sharing"/>
        </authorList>
    </citation>
    <scope>NUCLEOTIDE SEQUENCE [LARGE SCALE GENOMIC DNA]</scope>
</reference>
<sequence>MHHPDAAGEAPGAREPAHPAIVPRRGGGASPGRPADDYQSLMQPHPPAPSSAPACQQPPHTLNIQPLPSAGAQMKKKSGFQITSVTAAQVSVGTTYSITEDAESCDDLDESHTEDLSSSEILDASLSRATDMGGPERSSSEETLNNFHEAETPGVVSPNQPLVHAAMVNGSVHHQAHHHHHHHRQPPSSASPSGIVLASPVVAPGPGASPNVTQKMPSSAGALLENAGAAVAPVTSAGAFSAVSGAAVNHVKPAPINAGSTNKSSSAGGPGVGGTGAGSRVFSATGHAVNSVQQQSGTVNAGAAVPPASVGAPSLAGPGGTGAHAGGLPASQAPAPPPPAAASSRFRVVKLDSSSEPFKKGRWTCAEFYDKEPQPAATPENPGSRAVESVRQAAPDSVAAGSESASGGLVGALSHYAESAGSGETVQHQEAPAGLQSAAQANTQDVVHAHLKTGGASSAPVGKPQQVPSNVGSLQSPVGPAVAQKQQLPGYTQPAQSTPGQALPVAMQQLGYSAAAPVTPAHVTPFSQVAGLPPEYGQAQQALQGSAQPLPANGQMVVPSQQQPVALPTSLLQPAQPQTSSPQMAQTSPAGVTPQTASAPASQPAPADPPQQLPSAAASSAPTNPRGDARPGQLQNGTREAGSGALYAALPALTATQLQDAQRLLLQHQTLLSLPKLAAGDCAAPAGPSAPPEGSGGMSALTAPGGLLKTLPEDGEEDRSVAAPVTCPTRRPGSGLVGNTLAYEPEDPGSNPTYYHCVPEQDT</sequence>
<feature type="region of interest" description="Disordered" evidence="1">
    <location>
        <begin position="372"/>
        <end position="406"/>
    </location>
</feature>
<evidence type="ECO:0000256" key="1">
    <source>
        <dbReference type="SAM" id="MobiDB-lite"/>
    </source>
</evidence>
<feature type="region of interest" description="Disordered" evidence="1">
    <location>
        <begin position="709"/>
        <end position="737"/>
    </location>
</feature>
<dbReference type="AlphaFoldDB" id="A0AAY4E1E1"/>
<feature type="compositionally biased region" description="Low complexity" evidence="1">
    <location>
        <begin position="593"/>
        <end position="605"/>
    </location>
</feature>
<evidence type="ECO:0008006" key="4">
    <source>
        <dbReference type="Google" id="ProtNLM"/>
    </source>
</evidence>
<gene>
    <name evidence="2" type="primary">TSC22D1</name>
</gene>
<feature type="compositionally biased region" description="Low complexity" evidence="1">
    <location>
        <begin position="51"/>
        <end position="60"/>
    </location>
</feature>
<evidence type="ECO:0000313" key="2">
    <source>
        <dbReference type="Ensembl" id="ENSDCDP00010051405.1"/>
    </source>
</evidence>
<feature type="compositionally biased region" description="Polar residues" evidence="1">
    <location>
        <begin position="572"/>
        <end position="590"/>
    </location>
</feature>
<feature type="compositionally biased region" description="Polar residues" evidence="1">
    <location>
        <begin position="466"/>
        <end position="476"/>
    </location>
</feature>
<dbReference type="GeneTree" id="ENSGT00940000159144"/>
<feature type="compositionally biased region" description="Low complexity" evidence="1">
    <location>
        <begin position="397"/>
        <end position="406"/>
    </location>
</feature>
<feature type="compositionally biased region" description="Polar residues" evidence="1">
    <location>
        <begin position="484"/>
        <end position="499"/>
    </location>
</feature>
<proteinExistence type="predicted"/>
<feature type="region of interest" description="Disordered" evidence="1">
    <location>
        <begin position="173"/>
        <end position="209"/>
    </location>
</feature>
<keyword evidence="3" id="KW-1185">Reference proteome</keyword>
<evidence type="ECO:0000313" key="3">
    <source>
        <dbReference type="Proteomes" id="UP000694580"/>
    </source>
</evidence>
<feature type="compositionally biased region" description="Gly residues" evidence="1">
    <location>
        <begin position="268"/>
        <end position="277"/>
    </location>
</feature>
<dbReference type="GO" id="GO:0008284">
    <property type="term" value="P:positive regulation of cell population proliferation"/>
    <property type="evidence" value="ECO:0007669"/>
    <property type="project" value="TreeGrafter"/>
</dbReference>
<name>A0AAY4E1E1_9TELE</name>
<protein>
    <recommendedName>
        <fullName evidence="4">TSC22 domain family protein 1</fullName>
    </recommendedName>
</protein>
<feature type="region of interest" description="Disordered" evidence="1">
    <location>
        <begin position="572"/>
        <end position="639"/>
    </location>
</feature>
<reference evidence="2" key="3">
    <citation type="submission" date="2025-09" db="UniProtKB">
        <authorList>
            <consortium name="Ensembl"/>
        </authorList>
    </citation>
    <scope>IDENTIFICATION</scope>
</reference>
<dbReference type="GO" id="GO:0005634">
    <property type="term" value="C:nucleus"/>
    <property type="evidence" value="ECO:0007669"/>
    <property type="project" value="TreeGrafter"/>
</dbReference>
<organism evidence="2 3">
    <name type="scientific">Denticeps clupeoides</name>
    <name type="common">denticle herring</name>
    <dbReference type="NCBI Taxonomy" id="299321"/>
    <lineage>
        <taxon>Eukaryota</taxon>
        <taxon>Metazoa</taxon>
        <taxon>Chordata</taxon>
        <taxon>Craniata</taxon>
        <taxon>Vertebrata</taxon>
        <taxon>Euteleostomi</taxon>
        <taxon>Actinopterygii</taxon>
        <taxon>Neopterygii</taxon>
        <taxon>Teleostei</taxon>
        <taxon>Clupei</taxon>
        <taxon>Clupeiformes</taxon>
        <taxon>Denticipitoidei</taxon>
        <taxon>Denticipitidae</taxon>
        <taxon>Denticeps</taxon>
    </lineage>
</organism>
<feature type="region of interest" description="Disordered" evidence="1">
    <location>
        <begin position="454"/>
        <end position="499"/>
    </location>
</feature>
<dbReference type="Ensembl" id="ENSDCDT00010061865.1">
    <property type="protein sequence ID" value="ENSDCDP00010051405.1"/>
    <property type="gene ID" value="ENSDCDG00010030315.1"/>
</dbReference>
<dbReference type="Proteomes" id="UP000694580">
    <property type="component" value="Chromosome 9"/>
</dbReference>
<feature type="region of interest" description="Disordered" evidence="1">
    <location>
        <begin position="420"/>
        <end position="439"/>
    </location>
</feature>
<accession>A0AAY4E1E1</accession>
<reference evidence="2" key="2">
    <citation type="submission" date="2025-08" db="UniProtKB">
        <authorList>
            <consortium name="Ensembl"/>
        </authorList>
    </citation>
    <scope>IDENTIFICATION</scope>
</reference>
<feature type="compositionally biased region" description="Low complexity" evidence="1">
    <location>
        <begin position="613"/>
        <end position="625"/>
    </location>
</feature>
<dbReference type="PANTHER" id="PTHR46745:SF1">
    <property type="entry name" value="TSC22 DOMAIN FAMILY PROTEIN 1"/>
    <property type="match status" value="1"/>
</dbReference>
<dbReference type="PANTHER" id="PTHR46745">
    <property type="entry name" value="TSC22 DOMAIN FAMILY PROTEIN 1"/>
    <property type="match status" value="1"/>
</dbReference>
<feature type="compositionally biased region" description="Basic residues" evidence="1">
    <location>
        <begin position="174"/>
        <end position="185"/>
    </location>
</feature>
<feature type="region of interest" description="Disordered" evidence="1">
    <location>
        <begin position="310"/>
        <end position="344"/>
    </location>
</feature>